<reference evidence="2 3" key="1">
    <citation type="submission" date="2013-11" db="EMBL/GenBank/DDBJ databases">
        <title>The Genome Sequence of Phytophthora parasitica CJ01A1.</title>
        <authorList>
            <consortium name="The Broad Institute Genomics Platform"/>
            <person name="Russ C."/>
            <person name="Tyler B."/>
            <person name="Panabieres F."/>
            <person name="Shan W."/>
            <person name="Tripathy S."/>
            <person name="Grunwald N."/>
            <person name="Machado M."/>
            <person name="Johnson C.S."/>
            <person name="Walker B."/>
            <person name="Young S.K."/>
            <person name="Zeng Q."/>
            <person name="Gargeya S."/>
            <person name="Fitzgerald M."/>
            <person name="Haas B."/>
            <person name="Abouelleil A."/>
            <person name="Allen A.W."/>
            <person name="Alvarado L."/>
            <person name="Arachchi H.M."/>
            <person name="Berlin A.M."/>
            <person name="Chapman S.B."/>
            <person name="Gainer-Dewar J."/>
            <person name="Goldberg J."/>
            <person name="Griggs A."/>
            <person name="Gujja S."/>
            <person name="Hansen M."/>
            <person name="Howarth C."/>
            <person name="Imamovic A."/>
            <person name="Ireland A."/>
            <person name="Larimer J."/>
            <person name="McCowan C."/>
            <person name="Murphy C."/>
            <person name="Pearson M."/>
            <person name="Poon T.W."/>
            <person name="Priest M."/>
            <person name="Roberts A."/>
            <person name="Saif S."/>
            <person name="Shea T."/>
            <person name="Sisk P."/>
            <person name="Sykes S."/>
            <person name="Wortman J."/>
            <person name="Nusbaum C."/>
            <person name="Birren B."/>
        </authorList>
    </citation>
    <scope>NUCLEOTIDE SEQUENCE [LARGE SCALE GENOMIC DNA]</scope>
    <source>
        <strain evidence="2 3">CJ01A1</strain>
    </source>
</reference>
<sequence>MEEDETSSSSAAESKAAESTPDPLTGSRRTRDDDPNSTLMIMNKINAWKECYKVGCTQFGNPHMPSLPQGSPGIGWIGTFHATMLFRAKREARGESQEEDDGFNLDEIHDALDDIALTP</sequence>
<dbReference type="AlphaFoldDB" id="W2XRK8"/>
<name>W2XRK8_PHYNI</name>
<evidence type="ECO:0000256" key="1">
    <source>
        <dbReference type="SAM" id="MobiDB-lite"/>
    </source>
</evidence>
<evidence type="ECO:0000313" key="3">
    <source>
        <dbReference type="Proteomes" id="UP000018958"/>
    </source>
</evidence>
<dbReference type="EMBL" id="ANIX01000386">
    <property type="protein sequence ID" value="ETP25137.1"/>
    <property type="molecule type" value="Genomic_DNA"/>
</dbReference>
<proteinExistence type="predicted"/>
<dbReference type="Proteomes" id="UP000018958">
    <property type="component" value="Unassembled WGS sequence"/>
</dbReference>
<gene>
    <name evidence="2" type="ORF">F441_01960</name>
</gene>
<feature type="region of interest" description="Disordered" evidence="1">
    <location>
        <begin position="1"/>
        <end position="37"/>
    </location>
</feature>
<protein>
    <submittedName>
        <fullName evidence="2">Uncharacterized protein</fullName>
    </submittedName>
</protein>
<comment type="caution">
    <text evidence="2">The sequence shown here is derived from an EMBL/GenBank/DDBJ whole genome shotgun (WGS) entry which is preliminary data.</text>
</comment>
<feature type="compositionally biased region" description="Low complexity" evidence="1">
    <location>
        <begin position="7"/>
        <end position="19"/>
    </location>
</feature>
<accession>W2XRK8</accession>
<evidence type="ECO:0000313" key="2">
    <source>
        <dbReference type="EMBL" id="ETP25137.1"/>
    </source>
</evidence>
<organism evidence="2 3">
    <name type="scientific">Phytophthora nicotianae CJ01A1</name>
    <dbReference type="NCBI Taxonomy" id="1317063"/>
    <lineage>
        <taxon>Eukaryota</taxon>
        <taxon>Sar</taxon>
        <taxon>Stramenopiles</taxon>
        <taxon>Oomycota</taxon>
        <taxon>Peronosporomycetes</taxon>
        <taxon>Peronosporales</taxon>
        <taxon>Peronosporaceae</taxon>
        <taxon>Phytophthora</taxon>
    </lineage>
</organism>